<dbReference type="RefSeq" id="WP_201373945.1">
    <property type="nucleotide sequence ID" value="NZ_BNJG01000002.1"/>
</dbReference>
<evidence type="ECO:0008006" key="3">
    <source>
        <dbReference type="Google" id="ProtNLM"/>
    </source>
</evidence>
<reference evidence="1 2" key="1">
    <citation type="journal article" date="2021" name="Int. J. Syst. Evol. Microbiol.">
        <title>Reticulibacter mediterranei gen. nov., sp. nov., within the new family Reticulibacteraceae fam. nov., and Ktedonospora formicarum gen. nov., sp. nov., Ktedonobacter robiniae sp. nov., Dictyobacter formicarum sp. nov. and Dictyobacter arantiisoli sp. nov., belonging to the class Ktedonobacteria.</title>
        <authorList>
            <person name="Yabe S."/>
            <person name="Zheng Y."/>
            <person name="Wang C.M."/>
            <person name="Sakai Y."/>
            <person name="Abe K."/>
            <person name="Yokota A."/>
            <person name="Donadio S."/>
            <person name="Cavaletti L."/>
            <person name="Monciardini P."/>
        </authorList>
    </citation>
    <scope>NUCLEOTIDE SEQUENCE [LARGE SCALE GENOMIC DNA]</scope>
    <source>
        <strain evidence="1 2">SOSP1-30</strain>
    </source>
</reference>
<sequence length="112" mass="12214">MKNHKHMRIIGLSGQSGSGKTSLVRALTIALQGDVISFGSSVRAEAQRRGKEDNRSALQDLGEALIQEYGVDAFVQRVLPVLCGLGESRLIVDVYSEQFEHRLLSRGGFKTG</sequence>
<name>A0ABQ3UYZ3_9CHLR</name>
<dbReference type="SUPFAM" id="SSF52540">
    <property type="entry name" value="P-loop containing nucleoside triphosphate hydrolases"/>
    <property type="match status" value="1"/>
</dbReference>
<protein>
    <recommendedName>
        <fullName evidence="3">NadR/Ttd14 AAA domain-containing protein</fullName>
    </recommendedName>
</protein>
<dbReference type="Pfam" id="PF13207">
    <property type="entry name" value="AAA_17"/>
    <property type="match status" value="1"/>
</dbReference>
<dbReference type="EMBL" id="BNJG01000002">
    <property type="protein sequence ID" value="GHO57575.1"/>
    <property type="molecule type" value="Genomic_DNA"/>
</dbReference>
<dbReference type="Proteomes" id="UP000654345">
    <property type="component" value="Unassembled WGS sequence"/>
</dbReference>
<keyword evidence="2" id="KW-1185">Reference proteome</keyword>
<dbReference type="Gene3D" id="3.40.50.300">
    <property type="entry name" value="P-loop containing nucleotide triphosphate hydrolases"/>
    <property type="match status" value="1"/>
</dbReference>
<evidence type="ECO:0000313" key="1">
    <source>
        <dbReference type="EMBL" id="GHO57575.1"/>
    </source>
</evidence>
<organism evidence="1 2">
    <name type="scientific">Ktedonobacter robiniae</name>
    <dbReference type="NCBI Taxonomy" id="2778365"/>
    <lineage>
        <taxon>Bacteria</taxon>
        <taxon>Bacillati</taxon>
        <taxon>Chloroflexota</taxon>
        <taxon>Ktedonobacteria</taxon>
        <taxon>Ktedonobacterales</taxon>
        <taxon>Ktedonobacteraceae</taxon>
        <taxon>Ktedonobacter</taxon>
    </lineage>
</organism>
<accession>A0ABQ3UYZ3</accession>
<gene>
    <name evidence="1" type="ORF">KSB_60500</name>
</gene>
<proteinExistence type="predicted"/>
<evidence type="ECO:0000313" key="2">
    <source>
        <dbReference type="Proteomes" id="UP000654345"/>
    </source>
</evidence>
<dbReference type="InterPro" id="IPR027417">
    <property type="entry name" value="P-loop_NTPase"/>
</dbReference>
<comment type="caution">
    <text evidence="1">The sequence shown here is derived from an EMBL/GenBank/DDBJ whole genome shotgun (WGS) entry which is preliminary data.</text>
</comment>